<organism evidence="7 8">
    <name type="scientific">Blastomonas natatoria</name>
    <dbReference type="NCBI Taxonomy" id="34015"/>
    <lineage>
        <taxon>Bacteria</taxon>
        <taxon>Pseudomonadati</taxon>
        <taxon>Pseudomonadota</taxon>
        <taxon>Alphaproteobacteria</taxon>
        <taxon>Sphingomonadales</taxon>
        <taxon>Sphingomonadaceae</taxon>
        <taxon>Blastomonas</taxon>
    </lineage>
</organism>
<dbReference type="PROSITE" id="PS50072">
    <property type="entry name" value="CSA_PPIASE_2"/>
    <property type="match status" value="1"/>
</dbReference>
<dbReference type="PANTHER" id="PTHR45625">
    <property type="entry name" value="PEPTIDYL-PROLYL CIS-TRANS ISOMERASE-RELATED"/>
    <property type="match status" value="1"/>
</dbReference>
<dbReference type="PRINTS" id="PR00153">
    <property type="entry name" value="CSAPPISMRASE"/>
</dbReference>
<feature type="signal peptide" evidence="5">
    <location>
        <begin position="1"/>
        <end position="25"/>
    </location>
</feature>
<proteinExistence type="predicted"/>
<evidence type="ECO:0000259" key="6">
    <source>
        <dbReference type="PROSITE" id="PS50072"/>
    </source>
</evidence>
<dbReference type="EMBL" id="QJJM01000001">
    <property type="protein sequence ID" value="PXW79356.1"/>
    <property type="molecule type" value="Genomic_DNA"/>
</dbReference>
<dbReference type="AlphaFoldDB" id="A0A2V3VC19"/>
<gene>
    <name evidence="7" type="ORF">C7451_101421</name>
</gene>
<evidence type="ECO:0000256" key="5">
    <source>
        <dbReference type="SAM" id="SignalP"/>
    </source>
</evidence>
<dbReference type="Gene3D" id="2.40.100.10">
    <property type="entry name" value="Cyclophilin-like"/>
    <property type="match status" value="1"/>
</dbReference>
<dbReference type="PANTHER" id="PTHR45625:SF4">
    <property type="entry name" value="PEPTIDYLPROLYL ISOMERASE DOMAIN AND WD REPEAT-CONTAINING PROTEIN 1"/>
    <property type="match status" value="1"/>
</dbReference>
<evidence type="ECO:0000313" key="8">
    <source>
        <dbReference type="Proteomes" id="UP000248014"/>
    </source>
</evidence>
<feature type="region of interest" description="Disordered" evidence="4">
    <location>
        <begin position="32"/>
        <end position="124"/>
    </location>
</feature>
<dbReference type="GO" id="GO:0003755">
    <property type="term" value="F:peptidyl-prolyl cis-trans isomerase activity"/>
    <property type="evidence" value="ECO:0007669"/>
    <property type="project" value="UniProtKB-KW"/>
</dbReference>
<accession>A0A2V3VC19</accession>
<dbReference type="InterPro" id="IPR002130">
    <property type="entry name" value="Cyclophilin-type_PPIase_dom"/>
</dbReference>
<feature type="chain" id="PRO_5016102215" description="peptidylprolyl isomerase" evidence="5">
    <location>
        <begin position="26"/>
        <end position="321"/>
    </location>
</feature>
<reference evidence="7 8" key="1">
    <citation type="submission" date="2018-05" db="EMBL/GenBank/DDBJ databases">
        <title>Genomic Encyclopedia of Type Strains, Phase IV (KMG-IV): sequencing the most valuable type-strain genomes for metagenomic binning, comparative biology and taxonomic classification.</title>
        <authorList>
            <person name="Goeker M."/>
        </authorList>
    </citation>
    <scope>NUCLEOTIDE SEQUENCE [LARGE SCALE GENOMIC DNA]</scope>
    <source>
        <strain evidence="7 8">DSM 3183</strain>
    </source>
</reference>
<keyword evidence="2" id="KW-0697">Rotamase</keyword>
<sequence length="321" mass="34869">MPNILKSLAALSFIPMLLAPITVQAQDAGAAQQSSIEADREAARVARQAEKEAARVREQQEKEAEKAAKAAQKEEDKKAKAAEKEARKAEKEAKEASEDKDKEARKAARNAEKEAQDQRDNNAAEASVMGTSLVVSPDKADPDNILYLDLSTGGRVTIQLYPEIAPNHVERIKTLARQGFYDGIIFHRVIDGFMAQTGDPTGTGTGGSDLPDVAAEFNKFPHLRGSVSMARAQDPNSANSQFFIVFYPRFSLDNSYTNFGRVISGMEYVDAVPRGEPPSNPAKILQASLKSQNKPEPNYAAQAQPAERAISVDELNAPISN</sequence>
<dbReference type="InterPro" id="IPR029000">
    <property type="entry name" value="Cyclophilin-like_dom_sf"/>
</dbReference>
<dbReference type="Pfam" id="PF00160">
    <property type="entry name" value="Pro_isomerase"/>
    <property type="match status" value="1"/>
</dbReference>
<dbReference type="SUPFAM" id="SSF50891">
    <property type="entry name" value="Cyclophilin-like"/>
    <property type="match status" value="1"/>
</dbReference>
<name>A0A2V3VC19_9SPHN</name>
<protein>
    <recommendedName>
        <fullName evidence="1">peptidylprolyl isomerase</fullName>
        <ecNumber evidence="1">5.2.1.8</ecNumber>
    </recommendedName>
</protein>
<evidence type="ECO:0000256" key="2">
    <source>
        <dbReference type="ARBA" id="ARBA00023110"/>
    </source>
</evidence>
<feature type="compositionally biased region" description="Basic and acidic residues" evidence="4">
    <location>
        <begin position="37"/>
        <end position="122"/>
    </location>
</feature>
<evidence type="ECO:0000256" key="1">
    <source>
        <dbReference type="ARBA" id="ARBA00013194"/>
    </source>
</evidence>
<keyword evidence="8" id="KW-1185">Reference proteome</keyword>
<feature type="domain" description="PPIase cyclophilin-type" evidence="6">
    <location>
        <begin position="154"/>
        <end position="295"/>
    </location>
</feature>
<evidence type="ECO:0000256" key="4">
    <source>
        <dbReference type="SAM" id="MobiDB-lite"/>
    </source>
</evidence>
<evidence type="ECO:0000256" key="3">
    <source>
        <dbReference type="ARBA" id="ARBA00023235"/>
    </source>
</evidence>
<dbReference type="InterPro" id="IPR044666">
    <property type="entry name" value="Cyclophilin_A-like"/>
</dbReference>
<dbReference type="CDD" id="cd00317">
    <property type="entry name" value="cyclophilin"/>
    <property type="match status" value="1"/>
</dbReference>
<keyword evidence="3 7" id="KW-0413">Isomerase</keyword>
<dbReference type="EC" id="5.2.1.8" evidence="1"/>
<evidence type="ECO:0000313" key="7">
    <source>
        <dbReference type="EMBL" id="PXW79356.1"/>
    </source>
</evidence>
<keyword evidence="5" id="KW-0732">Signal</keyword>
<feature type="region of interest" description="Disordered" evidence="4">
    <location>
        <begin position="290"/>
        <end position="321"/>
    </location>
</feature>
<dbReference type="Proteomes" id="UP000248014">
    <property type="component" value="Unassembled WGS sequence"/>
</dbReference>
<comment type="caution">
    <text evidence="7">The sequence shown here is derived from an EMBL/GenBank/DDBJ whole genome shotgun (WGS) entry which is preliminary data.</text>
</comment>